<evidence type="ECO:0008006" key="3">
    <source>
        <dbReference type="Google" id="ProtNLM"/>
    </source>
</evidence>
<sequence>MVKPLSSAVFASSGPIDLKIVGQVAALYDLSRSMSTIHDRLDDVANRLGIIPGNMTFFWEGESLDSFTYAASQHADAIKVIASFAKDASSVTDAYGG</sequence>
<dbReference type="RefSeq" id="WP_166331651.1">
    <property type="nucleotide sequence ID" value="NZ_CP049933.1"/>
</dbReference>
<dbReference type="Proteomes" id="UP000503441">
    <property type="component" value="Chromosome"/>
</dbReference>
<reference evidence="1 2" key="1">
    <citation type="submission" date="2020-03" db="EMBL/GenBank/DDBJ databases">
        <title>Leucobacter sp. nov., isolated from beetles.</title>
        <authorList>
            <person name="Hyun D.-W."/>
            <person name="Bae J.-W."/>
        </authorList>
    </citation>
    <scope>NUCLEOTIDE SEQUENCE [LARGE SCALE GENOMIC DNA]</scope>
    <source>
        <strain evidence="1 2">HDW9A</strain>
    </source>
</reference>
<dbReference type="EMBL" id="CP049933">
    <property type="protein sequence ID" value="QIM19409.1"/>
    <property type="molecule type" value="Genomic_DNA"/>
</dbReference>
<protein>
    <recommendedName>
        <fullName evidence="3">WXG100 family type VII secretion target</fullName>
    </recommendedName>
</protein>
<organism evidence="1 2">
    <name type="scientific">Leucobacter coleopterorum</name>
    <dbReference type="NCBI Taxonomy" id="2714933"/>
    <lineage>
        <taxon>Bacteria</taxon>
        <taxon>Bacillati</taxon>
        <taxon>Actinomycetota</taxon>
        <taxon>Actinomycetes</taxon>
        <taxon>Micrococcales</taxon>
        <taxon>Microbacteriaceae</taxon>
        <taxon>Leucobacter</taxon>
    </lineage>
</organism>
<gene>
    <name evidence="1" type="ORF">G7066_13995</name>
</gene>
<evidence type="ECO:0000313" key="1">
    <source>
        <dbReference type="EMBL" id="QIM19409.1"/>
    </source>
</evidence>
<accession>A0ABX6K2P3</accession>
<name>A0ABX6K2P3_9MICO</name>
<evidence type="ECO:0000313" key="2">
    <source>
        <dbReference type="Proteomes" id="UP000503441"/>
    </source>
</evidence>
<keyword evidence="2" id="KW-1185">Reference proteome</keyword>
<proteinExistence type="predicted"/>